<dbReference type="RefSeq" id="WP_161111095.1">
    <property type="nucleotide sequence ID" value="NZ_JBHYPC010000001.1"/>
</dbReference>
<feature type="domain" description="DinB-like" evidence="1">
    <location>
        <begin position="12"/>
        <end position="159"/>
    </location>
</feature>
<evidence type="ECO:0000313" key="3">
    <source>
        <dbReference type="Proteomes" id="UP000467124"/>
    </source>
</evidence>
<gene>
    <name evidence="2" type="ORF">GTW20_13300</name>
</gene>
<dbReference type="InterPro" id="IPR034660">
    <property type="entry name" value="DinB/YfiT-like"/>
</dbReference>
<reference evidence="2 3" key="1">
    <citation type="journal article" date="2019" name="Nat. Commun.">
        <title>The antimicrobial potential of Streptomyces from insect microbiomes.</title>
        <authorList>
            <person name="Chevrette M.G."/>
            <person name="Carlson C.M."/>
            <person name="Ortega H.E."/>
            <person name="Thomas C."/>
            <person name="Ananiev G.E."/>
            <person name="Barns K.J."/>
            <person name="Book A.J."/>
            <person name="Cagnazzo J."/>
            <person name="Carlos C."/>
            <person name="Flanigan W."/>
            <person name="Grubbs K.J."/>
            <person name="Horn H.A."/>
            <person name="Hoffmann F.M."/>
            <person name="Klassen J.L."/>
            <person name="Knack J.J."/>
            <person name="Lewin G.R."/>
            <person name="McDonald B.R."/>
            <person name="Muller L."/>
            <person name="Melo W.G.P."/>
            <person name="Pinto-Tomas A.A."/>
            <person name="Schmitz A."/>
            <person name="Wendt-Pienkowski E."/>
            <person name="Wildman S."/>
            <person name="Zhao M."/>
            <person name="Zhang F."/>
            <person name="Bugni T.S."/>
            <person name="Andes D.R."/>
            <person name="Pupo M.T."/>
            <person name="Currie C.R."/>
        </authorList>
    </citation>
    <scope>NUCLEOTIDE SEQUENCE [LARGE SCALE GENOMIC DNA]</scope>
    <source>
        <strain evidence="2 3">SID5840</strain>
    </source>
</reference>
<dbReference type="Proteomes" id="UP000467124">
    <property type="component" value="Unassembled WGS sequence"/>
</dbReference>
<dbReference type="AlphaFoldDB" id="A0A7K2ITR5"/>
<evidence type="ECO:0000313" key="2">
    <source>
        <dbReference type="EMBL" id="MYR33214.1"/>
    </source>
</evidence>
<name>A0A7K2ITR5_9ACTN</name>
<comment type="caution">
    <text evidence="2">The sequence shown here is derived from an EMBL/GenBank/DDBJ whole genome shotgun (WGS) entry which is preliminary data.</text>
</comment>
<accession>A0A7K2ITR5</accession>
<sequence>MSDPRRDLLLDQYELTRALFEYHLERLLPDDHLWEPAPLCWTVHLDDRGRWVPDWADEEPDPVPVPTIAWLTWHIGWWWSTTLDHTLGRPVRERTDVHWPGGEEAVTWMRELCEEWAEALREIDLDAPAAFPWQGAPGRTNAHTAAWVNAELMKNAAEIGQLRMARAASA</sequence>
<dbReference type="Pfam" id="PF12867">
    <property type="entry name" value="DinB_2"/>
    <property type="match status" value="1"/>
</dbReference>
<dbReference type="InterPro" id="IPR024775">
    <property type="entry name" value="DinB-like"/>
</dbReference>
<proteinExistence type="predicted"/>
<dbReference type="EMBL" id="WWHY01000001">
    <property type="protein sequence ID" value="MYR33214.1"/>
    <property type="molecule type" value="Genomic_DNA"/>
</dbReference>
<dbReference type="SUPFAM" id="SSF109854">
    <property type="entry name" value="DinB/YfiT-like putative metalloenzymes"/>
    <property type="match status" value="1"/>
</dbReference>
<evidence type="ECO:0000259" key="1">
    <source>
        <dbReference type="Pfam" id="PF12867"/>
    </source>
</evidence>
<organism evidence="2 3">
    <name type="scientific">Nocardiopsis alba</name>
    <dbReference type="NCBI Taxonomy" id="53437"/>
    <lineage>
        <taxon>Bacteria</taxon>
        <taxon>Bacillati</taxon>
        <taxon>Actinomycetota</taxon>
        <taxon>Actinomycetes</taxon>
        <taxon>Streptosporangiales</taxon>
        <taxon>Nocardiopsidaceae</taxon>
        <taxon>Nocardiopsis</taxon>
    </lineage>
</organism>
<protein>
    <submittedName>
        <fullName evidence="2">DinB family protein</fullName>
    </submittedName>
</protein>